<evidence type="ECO:0000256" key="4">
    <source>
        <dbReference type="ARBA" id="ARBA00022692"/>
    </source>
</evidence>
<comment type="subcellular location">
    <subcellularLocation>
        <location evidence="1">Cell membrane</location>
        <topology evidence="1">Multi-pass membrane protein</topology>
    </subcellularLocation>
</comment>
<dbReference type="InterPro" id="IPR032808">
    <property type="entry name" value="DoxX"/>
</dbReference>
<evidence type="ECO:0000256" key="5">
    <source>
        <dbReference type="ARBA" id="ARBA00022989"/>
    </source>
</evidence>
<keyword evidence="6 7" id="KW-0472">Membrane</keyword>
<dbReference type="InterPro" id="IPR051907">
    <property type="entry name" value="DoxX-like_oxidoreductase"/>
</dbReference>
<keyword evidence="3" id="KW-1003">Cell membrane</keyword>
<evidence type="ECO:0000256" key="1">
    <source>
        <dbReference type="ARBA" id="ARBA00004651"/>
    </source>
</evidence>
<dbReference type="AlphaFoldDB" id="A0A3E1F0R9"/>
<dbReference type="OrthoDB" id="9813193at2"/>
<keyword evidence="9" id="KW-1185">Reference proteome</keyword>
<evidence type="ECO:0000256" key="7">
    <source>
        <dbReference type="SAM" id="Phobius"/>
    </source>
</evidence>
<reference evidence="8 9" key="1">
    <citation type="submission" date="2018-08" db="EMBL/GenBank/DDBJ databases">
        <title>The draft genome squence of Brumimicrobium sp. N62.</title>
        <authorList>
            <person name="Du Z.-J."/>
            <person name="Luo H.-R."/>
        </authorList>
    </citation>
    <scope>NUCLEOTIDE SEQUENCE [LARGE SCALE GENOMIC DNA]</scope>
    <source>
        <strain evidence="8 9">N62</strain>
    </source>
</reference>
<dbReference type="RefSeq" id="WP_116879260.1">
    <property type="nucleotide sequence ID" value="NZ_QURB01000001.1"/>
</dbReference>
<keyword evidence="5 7" id="KW-1133">Transmembrane helix</keyword>
<comment type="similarity">
    <text evidence="2">Belongs to the DoxX family.</text>
</comment>
<comment type="caution">
    <text evidence="8">The sequence shown here is derived from an EMBL/GenBank/DDBJ whole genome shotgun (WGS) entry which is preliminary data.</text>
</comment>
<protein>
    <submittedName>
        <fullName evidence="8">DoxX family protein</fullName>
    </submittedName>
</protein>
<sequence>MVLYSKELRFSKSISTLILRAVLGLTMLFGHGLPKLDVLLGEGEIRFADPLGIGVMLSLILAVFAEVVCSALLAIGLWTRYAVVPLIVTMIIAVFVVHAGDGLGKIELPLLYLAGYMGIFFLGSGKISVDHLIKGNL</sequence>
<feature type="transmembrane region" description="Helical" evidence="7">
    <location>
        <begin position="81"/>
        <end position="98"/>
    </location>
</feature>
<dbReference type="PANTHER" id="PTHR33452">
    <property type="entry name" value="OXIDOREDUCTASE CATD-RELATED"/>
    <property type="match status" value="1"/>
</dbReference>
<evidence type="ECO:0000256" key="2">
    <source>
        <dbReference type="ARBA" id="ARBA00006679"/>
    </source>
</evidence>
<dbReference type="PANTHER" id="PTHR33452:SF1">
    <property type="entry name" value="INNER MEMBRANE PROTEIN YPHA-RELATED"/>
    <property type="match status" value="1"/>
</dbReference>
<accession>A0A3E1F0R9</accession>
<keyword evidence="4 7" id="KW-0812">Transmembrane</keyword>
<evidence type="ECO:0000256" key="3">
    <source>
        <dbReference type="ARBA" id="ARBA00022475"/>
    </source>
</evidence>
<feature type="transmembrane region" description="Helical" evidence="7">
    <location>
        <begin position="12"/>
        <end position="33"/>
    </location>
</feature>
<organism evidence="8 9">
    <name type="scientific">Brumimicrobium aurantiacum</name>
    <dbReference type="NCBI Taxonomy" id="1737063"/>
    <lineage>
        <taxon>Bacteria</taxon>
        <taxon>Pseudomonadati</taxon>
        <taxon>Bacteroidota</taxon>
        <taxon>Flavobacteriia</taxon>
        <taxon>Flavobacteriales</taxon>
        <taxon>Crocinitomicaceae</taxon>
        <taxon>Brumimicrobium</taxon>
    </lineage>
</organism>
<feature type="transmembrane region" description="Helical" evidence="7">
    <location>
        <begin position="53"/>
        <end position="74"/>
    </location>
</feature>
<name>A0A3E1F0R9_9FLAO</name>
<dbReference type="EMBL" id="QURB01000001">
    <property type="protein sequence ID" value="RFC55421.1"/>
    <property type="molecule type" value="Genomic_DNA"/>
</dbReference>
<dbReference type="Pfam" id="PF07681">
    <property type="entry name" value="DoxX"/>
    <property type="match status" value="1"/>
</dbReference>
<dbReference type="GO" id="GO:0005886">
    <property type="term" value="C:plasma membrane"/>
    <property type="evidence" value="ECO:0007669"/>
    <property type="project" value="UniProtKB-SubCell"/>
</dbReference>
<dbReference type="Proteomes" id="UP000257127">
    <property type="component" value="Unassembled WGS sequence"/>
</dbReference>
<feature type="transmembrane region" description="Helical" evidence="7">
    <location>
        <begin position="110"/>
        <end position="129"/>
    </location>
</feature>
<evidence type="ECO:0000313" key="9">
    <source>
        <dbReference type="Proteomes" id="UP000257127"/>
    </source>
</evidence>
<evidence type="ECO:0000256" key="6">
    <source>
        <dbReference type="ARBA" id="ARBA00023136"/>
    </source>
</evidence>
<evidence type="ECO:0000313" key="8">
    <source>
        <dbReference type="EMBL" id="RFC55421.1"/>
    </source>
</evidence>
<gene>
    <name evidence="8" type="ORF">DXU93_00360</name>
</gene>
<proteinExistence type="inferred from homology"/>